<sequence>MKEGLVETYEEGASKLLREAHHRKLPLSLWTCLFKGAKHGAATDILQVKTFAPYTMTRSWMRPTLKITLSLDVNYKKSTHFYVLKQFYLDFTYIFELKTL</sequence>
<reference evidence="1" key="1">
    <citation type="journal article" date="2007" name="PLoS Biol.">
        <title>Rate of evolution in brain-expressed genes in humans and other primates.</title>
        <authorList>
            <person name="Wang H.-Y."/>
            <person name="Chien H.-C."/>
            <person name="Osada N."/>
            <person name="Hashimoto K."/>
            <person name="Sugano S."/>
            <person name="Gojobori T."/>
            <person name="Chou C.-K."/>
            <person name="Tsai S.-F."/>
            <person name="Wu C.-I."/>
            <person name="Shen C.-K.J."/>
        </authorList>
    </citation>
    <scope>NUCLEOTIDE SEQUENCE</scope>
</reference>
<evidence type="ECO:0000313" key="1">
    <source>
        <dbReference type="EMBL" id="BAE89904.1"/>
    </source>
</evidence>
<name>I7G6D6_MACFA</name>
<dbReference type="EMBL" id="AB172842">
    <property type="protein sequence ID" value="BAE89904.1"/>
    <property type="molecule type" value="mRNA"/>
</dbReference>
<organism evidence="1">
    <name type="scientific">Macaca fascicularis</name>
    <name type="common">Crab-eating macaque</name>
    <name type="synonym">Cynomolgus monkey</name>
    <dbReference type="NCBI Taxonomy" id="9541"/>
    <lineage>
        <taxon>Eukaryota</taxon>
        <taxon>Metazoa</taxon>
        <taxon>Chordata</taxon>
        <taxon>Craniata</taxon>
        <taxon>Vertebrata</taxon>
        <taxon>Euteleostomi</taxon>
        <taxon>Mammalia</taxon>
        <taxon>Eutheria</taxon>
        <taxon>Euarchontoglires</taxon>
        <taxon>Primates</taxon>
        <taxon>Haplorrhini</taxon>
        <taxon>Catarrhini</taxon>
        <taxon>Cercopithecidae</taxon>
        <taxon>Cercopithecinae</taxon>
        <taxon>Macaca</taxon>
    </lineage>
</organism>
<dbReference type="AlphaFoldDB" id="I7G6D6"/>
<accession>I7G6D6</accession>
<protein>
    <submittedName>
        <fullName evidence="1">Macaca fascicularis brain cDNA, clone: QflA-19806</fullName>
    </submittedName>
</protein>
<proteinExistence type="evidence at transcript level"/>